<protein>
    <recommendedName>
        <fullName evidence="4">Lipoprotein</fullName>
    </recommendedName>
</protein>
<feature type="chain" id="PRO_5039451451" description="Lipoprotein" evidence="1">
    <location>
        <begin position="18"/>
        <end position="188"/>
    </location>
</feature>
<keyword evidence="3" id="KW-1185">Reference proteome</keyword>
<reference evidence="2 3" key="1">
    <citation type="submission" date="2018-11" db="EMBL/GenBank/DDBJ databases">
        <title>Sequencing the genomes of 1000 actinobacteria strains.</title>
        <authorList>
            <person name="Klenk H.-P."/>
        </authorList>
    </citation>
    <scope>NUCLEOTIDE SEQUENCE [LARGE SCALE GENOMIC DNA]</scope>
    <source>
        <strain evidence="2 3">DSM 44254</strain>
    </source>
</reference>
<evidence type="ECO:0000256" key="1">
    <source>
        <dbReference type="SAM" id="SignalP"/>
    </source>
</evidence>
<accession>A0A3N1DA75</accession>
<dbReference type="Proteomes" id="UP000272400">
    <property type="component" value="Unassembled WGS sequence"/>
</dbReference>
<gene>
    <name evidence="2" type="ORF">EDD29_8152</name>
</gene>
<name>A0A3N1DA75_9ACTN</name>
<comment type="caution">
    <text evidence="2">The sequence shown here is derived from an EMBL/GenBank/DDBJ whole genome shotgun (WGS) entry which is preliminary data.</text>
</comment>
<sequence>MRAIAVLSVFAMGCAGAAVVGAPASAAAKCWTGKWTVTSASAEIKTADLEFSLNGGKGIKLALAKTGKATYTFTGSKPLTGSGKVKGVPTKATLTLTKTLLMSNTFGGSAKGTIKGKPKSAKGDALLTVKAGLVTQKHNVAKAVRTGGDQGVVPRDAKYTCTAKKLTIRQTVKDGADYSKTVWNLRRA</sequence>
<keyword evidence="1" id="KW-0732">Signal</keyword>
<dbReference type="EMBL" id="RJKE01000001">
    <property type="protein sequence ID" value="ROO90427.1"/>
    <property type="molecule type" value="Genomic_DNA"/>
</dbReference>
<evidence type="ECO:0000313" key="3">
    <source>
        <dbReference type="Proteomes" id="UP000272400"/>
    </source>
</evidence>
<dbReference type="AlphaFoldDB" id="A0A3N1DA75"/>
<organism evidence="2 3">
    <name type="scientific">Actinocorallia herbida</name>
    <dbReference type="NCBI Taxonomy" id="58109"/>
    <lineage>
        <taxon>Bacteria</taxon>
        <taxon>Bacillati</taxon>
        <taxon>Actinomycetota</taxon>
        <taxon>Actinomycetes</taxon>
        <taxon>Streptosporangiales</taxon>
        <taxon>Thermomonosporaceae</taxon>
        <taxon>Actinocorallia</taxon>
    </lineage>
</organism>
<proteinExistence type="predicted"/>
<feature type="signal peptide" evidence="1">
    <location>
        <begin position="1"/>
        <end position="17"/>
    </location>
</feature>
<evidence type="ECO:0008006" key="4">
    <source>
        <dbReference type="Google" id="ProtNLM"/>
    </source>
</evidence>
<evidence type="ECO:0000313" key="2">
    <source>
        <dbReference type="EMBL" id="ROO90427.1"/>
    </source>
</evidence>